<comment type="subcellular location">
    <subcellularLocation>
        <location evidence="1">Cell membrane</location>
        <topology evidence="1">Multi-pass membrane protein</topology>
    </subcellularLocation>
</comment>
<protein>
    <recommendedName>
        <fullName evidence="8">YetF C-terminal domain-containing protein</fullName>
    </recommendedName>
</protein>
<keyword evidence="3" id="KW-1003">Cell membrane</keyword>
<accession>A0A2S2DMM3</accession>
<name>A0A2S2DMM3_9BURK</name>
<comment type="similarity">
    <text evidence="2">Belongs to the UPF0702 family.</text>
</comment>
<organism evidence="9 10">
    <name type="scientific">Massilia oculi</name>
    <dbReference type="NCBI Taxonomy" id="945844"/>
    <lineage>
        <taxon>Bacteria</taxon>
        <taxon>Pseudomonadati</taxon>
        <taxon>Pseudomonadota</taxon>
        <taxon>Betaproteobacteria</taxon>
        <taxon>Burkholderiales</taxon>
        <taxon>Oxalobacteraceae</taxon>
        <taxon>Telluria group</taxon>
        <taxon>Massilia</taxon>
    </lineage>
</organism>
<evidence type="ECO:0000256" key="5">
    <source>
        <dbReference type="ARBA" id="ARBA00022989"/>
    </source>
</evidence>
<dbReference type="PANTHER" id="PTHR34582">
    <property type="entry name" value="UPF0702 TRANSMEMBRANE PROTEIN YCAP"/>
    <property type="match status" value="1"/>
</dbReference>
<dbReference type="OrthoDB" id="9793799at2"/>
<evidence type="ECO:0000256" key="6">
    <source>
        <dbReference type="ARBA" id="ARBA00023136"/>
    </source>
</evidence>
<proteinExistence type="inferred from homology"/>
<dbReference type="Gene3D" id="3.30.240.20">
    <property type="entry name" value="bsu07140 like domains"/>
    <property type="match status" value="1"/>
</dbReference>
<reference evidence="9 10" key="1">
    <citation type="submission" date="2018-05" db="EMBL/GenBank/DDBJ databases">
        <title>Complete genome sequence of Massilia oculi sp. nov. CCUG 43427T (=DSM 26321T), the type strain of M. oculi, and comparison with genome sequences of other Massilia strains.</title>
        <authorList>
            <person name="Zhu B."/>
        </authorList>
    </citation>
    <scope>NUCLEOTIDE SEQUENCE [LARGE SCALE GENOMIC DNA]</scope>
    <source>
        <strain evidence="9 10">CCUG 43427</strain>
    </source>
</reference>
<dbReference type="AlphaFoldDB" id="A0A2S2DMM3"/>
<feature type="transmembrane region" description="Helical" evidence="7">
    <location>
        <begin position="6"/>
        <end position="25"/>
    </location>
</feature>
<gene>
    <name evidence="9" type="ORF">DIR46_20785</name>
</gene>
<evidence type="ECO:0000313" key="10">
    <source>
        <dbReference type="Proteomes" id="UP000245820"/>
    </source>
</evidence>
<dbReference type="RefSeq" id="WP_109346942.1">
    <property type="nucleotide sequence ID" value="NZ_CP029343.1"/>
</dbReference>
<evidence type="ECO:0000313" key="9">
    <source>
        <dbReference type="EMBL" id="AWL06630.1"/>
    </source>
</evidence>
<keyword evidence="10" id="KW-1185">Reference proteome</keyword>
<evidence type="ECO:0000256" key="3">
    <source>
        <dbReference type="ARBA" id="ARBA00022475"/>
    </source>
</evidence>
<sequence>MFGLDLPWWELIARGAIVYCALLIMMRLSGRRTVGQFTPFDLLVVMLLSEAVSNSMTGGDESLFGGLIIAATLVALTVLFAFVTSRSKKFEELIEGSPVLIGRDGVFFDKVMKRCRLSDSDVEVALREADCPRPDMKCAFLEADGQISILRQPQ</sequence>
<dbReference type="Proteomes" id="UP000245820">
    <property type="component" value="Chromosome"/>
</dbReference>
<evidence type="ECO:0000256" key="2">
    <source>
        <dbReference type="ARBA" id="ARBA00006448"/>
    </source>
</evidence>
<dbReference type="InterPro" id="IPR023090">
    <property type="entry name" value="UPF0702_alpha/beta_dom_sf"/>
</dbReference>
<evidence type="ECO:0000259" key="8">
    <source>
        <dbReference type="Pfam" id="PF04239"/>
    </source>
</evidence>
<evidence type="ECO:0000256" key="1">
    <source>
        <dbReference type="ARBA" id="ARBA00004651"/>
    </source>
</evidence>
<keyword evidence="5 7" id="KW-1133">Transmembrane helix</keyword>
<dbReference type="EMBL" id="CP029343">
    <property type="protein sequence ID" value="AWL06630.1"/>
    <property type="molecule type" value="Genomic_DNA"/>
</dbReference>
<feature type="transmembrane region" description="Helical" evidence="7">
    <location>
        <begin position="63"/>
        <end position="83"/>
    </location>
</feature>
<keyword evidence="4 7" id="KW-0812">Transmembrane</keyword>
<evidence type="ECO:0000256" key="7">
    <source>
        <dbReference type="SAM" id="Phobius"/>
    </source>
</evidence>
<dbReference type="GO" id="GO:0005886">
    <property type="term" value="C:plasma membrane"/>
    <property type="evidence" value="ECO:0007669"/>
    <property type="project" value="UniProtKB-SubCell"/>
</dbReference>
<dbReference type="Pfam" id="PF04239">
    <property type="entry name" value="DUF421"/>
    <property type="match status" value="1"/>
</dbReference>
<dbReference type="PANTHER" id="PTHR34582:SF6">
    <property type="entry name" value="UPF0702 TRANSMEMBRANE PROTEIN YCAP"/>
    <property type="match status" value="1"/>
</dbReference>
<evidence type="ECO:0000256" key="4">
    <source>
        <dbReference type="ARBA" id="ARBA00022692"/>
    </source>
</evidence>
<keyword evidence="6 7" id="KW-0472">Membrane</keyword>
<dbReference type="KEGG" id="mtim:DIR46_20785"/>
<feature type="domain" description="YetF C-terminal" evidence="8">
    <location>
        <begin position="86"/>
        <end position="153"/>
    </location>
</feature>
<dbReference type="InterPro" id="IPR007353">
    <property type="entry name" value="DUF421"/>
</dbReference>